<accession>A0A1M5DS14</accession>
<evidence type="ECO:0000259" key="1">
    <source>
        <dbReference type="Pfam" id="PF07883"/>
    </source>
</evidence>
<sequence>MYTINDQIKNQEYNKLQVNKLVKTDALEILNVSLEKDAIFPEHTAPRDVQLIVLEGKIIFHINGKSYFISGQQHFSFPKDVPHWVSAEENSKFLIIR</sequence>
<organism evidence="2 3">
    <name type="scientific">Arenibacter palladensis</name>
    <dbReference type="NCBI Taxonomy" id="237373"/>
    <lineage>
        <taxon>Bacteria</taxon>
        <taxon>Pseudomonadati</taxon>
        <taxon>Bacteroidota</taxon>
        <taxon>Flavobacteriia</taxon>
        <taxon>Flavobacteriales</taxon>
        <taxon>Flavobacteriaceae</taxon>
        <taxon>Arenibacter</taxon>
    </lineage>
</organism>
<proteinExistence type="predicted"/>
<dbReference type="Proteomes" id="UP000184406">
    <property type="component" value="Unassembled WGS sequence"/>
</dbReference>
<keyword evidence="3" id="KW-1185">Reference proteome</keyword>
<dbReference type="InterPro" id="IPR013096">
    <property type="entry name" value="Cupin_2"/>
</dbReference>
<dbReference type="Gene3D" id="2.60.120.10">
    <property type="entry name" value="Jelly Rolls"/>
    <property type="match status" value="1"/>
</dbReference>
<gene>
    <name evidence="2" type="ORF">SAMN03080594_106219</name>
</gene>
<protein>
    <recommendedName>
        <fullName evidence="1">Cupin type-2 domain-containing protein</fullName>
    </recommendedName>
</protein>
<dbReference type="InterPro" id="IPR011051">
    <property type="entry name" value="RmlC_Cupin_sf"/>
</dbReference>
<dbReference type="InterPro" id="IPR014710">
    <property type="entry name" value="RmlC-like_jellyroll"/>
</dbReference>
<evidence type="ECO:0000313" key="3">
    <source>
        <dbReference type="Proteomes" id="UP000184406"/>
    </source>
</evidence>
<dbReference type="RefSeq" id="WP_072863614.1">
    <property type="nucleotide sequence ID" value="NZ_FQUX01000006.1"/>
</dbReference>
<dbReference type="EMBL" id="FQUX01000006">
    <property type="protein sequence ID" value="SHF69750.1"/>
    <property type="molecule type" value="Genomic_DNA"/>
</dbReference>
<dbReference type="SUPFAM" id="SSF51182">
    <property type="entry name" value="RmlC-like cupins"/>
    <property type="match status" value="1"/>
</dbReference>
<dbReference type="AlphaFoldDB" id="A0A1M5DS14"/>
<dbReference type="Pfam" id="PF07883">
    <property type="entry name" value="Cupin_2"/>
    <property type="match status" value="1"/>
</dbReference>
<evidence type="ECO:0000313" key="2">
    <source>
        <dbReference type="EMBL" id="SHF69750.1"/>
    </source>
</evidence>
<feature type="domain" description="Cupin type-2" evidence="1">
    <location>
        <begin position="32"/>
        <end position="91"/>
    </location>
</feature>
<reference evidence="3" key="1">
    <citation type="submission" date="2016-11" db="EMBL/GenBank/DDBJ databases">
        <authorList>
            <person name="Varghese N."/>
            <person name="Submissions S."/>
        </authorList>
    </citation>
    <scope>NUCLEOTIDE SEQUENCE [LARGE SCALE GENOMIC DNA]</scope>
    <source>
        <strain evidence="3">DSM 17539</strain>
    </source>
</reference>
<dbReference type="OrthoDB" id="1121094at2"/>
<name>A0A1M5DS14_9FLAO</name>